<feature type="transmembrane region" description="Helical" evidence="1">
    <location>
        <begin position="104"/>
        <end position="126"/>
    </location>
</feature>
<keyword evidence="1" id="KW-0812">Transmembrane</keyword>
<reference evidence="2 3" key="1">
    <citation type="journal article" date="2016" name="Nat. Commun.">
        <title>Thousands of microbial genomes shed light on interconnected biogeochemical processes in an aquifer system.</title>
        <authorList>
            <person name="Anantharaman K."/>
            <person name="Brown C.T."/>
            <person name="Hug L.A."/>
            <person name="Sharon I."/>
            <person name="Castelle C.J."/>
            <person name="Probst A.J."/>
            <person name="Thomas B.C."/>
            <person name="Singh A."/>
            <person name="Wilkins M.J."/>
            <person name="Karaoz U."/>
            <person name="Brodie E.L."/>
            <person name="Williams K.H."/>
            <person name="Hubbard S.S."/>
            <person name="Banfield J.F."/>
        </authorList>
    </citation>
    <scope>NUCLEOTIDE SEQUENCE [LARGE SCALE GENOMIC DNA]</scope>
</reference>
<organism evidence="2 3">
    <name type="scientific">Candidatus Staskawiczbacteria bacterium RIFCSPHIGHO2_02_FULL_34_10</name>
    <dbReference type="NCBI Taxonomy" id="1802205"/>
    <lineage>
        <taxon>Bacteria</taxon>
        <taxon>Candidatus Staskawicziibacteriota</taxon>
    </lineage>
</organism>
<dbReference type="Proteomes" id="UP000178380">
    <property type="component" value="Unassembled WGS sequence"/>
</dbReference>
<feature type="transmembrane region" description="Helical" evidence="1">
    <location>
        <begin position="39"/>
        <end position="60"/>
    </location>
</feature>
<feature type="transmembrane region" description="Helical" evidence="1">
    <location>
        <begin position="6"/>
        <end position="27"/>
    </location>
</feature>
<dbReference type="EMBL" id="MHOR01000005">
    <property type="protein sequence ID" value="OGZ67634.1"/>
    <property type="molecule type" value="Genomic_DNA"/>
</dbReference>
<feature type="transmembrane region" description="Helical" evidence="1">
    <location>
        <begin position="72"/>
        <end position="92"/>
    </location>
</feature>
<evidence type="ECO:0000256" key="1">
    <source>
        <dbReference type="SAM" id="Phobius"/>
    </source>
</evidence>
<feature type="transmembrane region" description="Helical" evidence="1">
    <location>
        <begin position="215"/>
        <end position="235"/>
    </location>
</feature>
<evidence type="ECO:0000313" key="2">
    <source>
        <dbReference type="EMBL" id="OGZ67634.1"/>
    </source>
</evidence>
<name>A0A1G2HYL2_9BACT</name>
<keyword evidence="1" id="KW-0472">Membrane</keyword>
<dbReference type="STRING" id="1802205.A3C58_00980"/>
<feature type="transmembrane region" description="Helical" evidence="1">
    <location>
        <begin position="146"/>
        <end position="164"/>
    </location>
</feature>
<protein>
    <submittedName>
        <fullName evidence="2">Uncharacterized protein</fullName>
    </submittedName>
</protein>
<comment type="caution">
    <text evidence="2">The sequence shown here is derived from an EMBL/GenBank/DDBJ whole genome shotgun (WGS) entry which is preliminary data.</text>
</comment>
<gene>
    <name evidence="2" type="ORF">A3C58_00980</name>
</gene>
<evidence type="ECO:0000313" key="3">
    <source>
        <dbReference type="Proteomes" id="UP000178380"/>
    </source>
</evidence>
<accession>A0A1G2HYL2</accession>
<keyword evidence="1" id="KW-1133">Transmembrane helix</keyword>
<dbReference type="AlphaFoldDB" id="A0A1G2HYL2"/>
<proteinExistence type="predicted"/>
<feature type="transmembrane region" description="Helical" evidence="1">
    <location>
        <begin position="176"/>
        <end position="195"/>
    </location>
</feature>
<sequence length="239" mass="26462">MEIEQIAQFMQLLIYGAILIGLGLNLYIVKKIGKGIMNVVFISFGMSLFLIGLSNVFVALYESSLEDITLHIFWHIIAYLGFLSLIWGGYRIKKIIGSPNPQGFGVKDVIVFGAMLNITILVFIFAPILNEGLFGILAGSAWEQLGIHHLIAFLLGVIGALYLFYIKGGPQAGKSITFIGVFLLLLGVQHFWEIINETFHLFAISGSTVELIEQFIIFPAILFFIAGQKSIINFIKGTK</sequence>